<sequence>MASSNKTGIKKVPKPNVFLDWLLVSIIAAEGVVICRILPQDLLLMLGGLIVVVAIAVWAIKAIFRAGGGYISRYHLKHLGDPLRKEVTMKKFCDQSWQLVIHASMTVLELAVIYDEPWWHDTTTLWNPQSPTCDFPEQKFMTKLLYMIQLAIWIYTAFSCKFLEEIRKDYLIMMTHHAFTIALVSWSYAMGFLPVGVLVLIIHDASDIPLDLVKMANYMKLEDRKGWYLSEIFFS</sequence>
<dbReference type="VEuPathDB" id="FungiDB:AeMF1_018561"/>
<keyword evidence="2 5" id="KW-0812">Transmembrane</keyword>
<dbReference type="InterPro" id="IPR016439">
    <property type="entry name" value="Lag1/Lac1-like"/>
</dbReference>
<dbReference type="InterPro" id="IPR006634">
    <property type="entry name" value="TLC-dom"/>
</dbReference>
<organism evidence="8 9">
    <name type="scientific">Aphanomyces euteiches</name>
    <dbReference type="NCBI Taxonomy" id="100861"/>
    <lineage>
        <taxon>Eukaryota</taxon>
        <taxon>Sar</taxon>
        <taxon>Stramenopiles</taxon>
        <taxon>Oomycota</taxon>
        <taxon>Saprolegniomycetes</taxon>
        <taxon>Saprolegniales</taxon>
        <taxon>Verrucalvaceae</taxon>
        <taxon>Aphanomyces</taxon>
    </lineage>
</organism>
<evidence type="ECO:0000256" key="3">
    <source>
        <dbReference type="ARBA" id="ARBA00022989"/>
    </source>
</evidence>
<feature type="transmembrane region" description="Helical" evidence="6">
    <location>
        <begin position="179"/>
        <end position="202"/>
    </location>
</feature>
<dbReference type="EMBL" id="VJMJ01000064">
    <property type="protein sequence ID" value="KAF0739439.1"/>
    <property type="molecule type" value="Genomic_DNA"/>
</dbReference>
<accession>A0A6G0XH36</accession>
<feature type="transmembrane region" description="Helical" evidence="6">
    <location>
        <begin position="21"/>
        <end position="39"/>
    </location>
</feature>
<dbReference type="PROSITE" id="PS50922">
    <property type="entry name" value="TLC"/>
    <property type="match status" value="1"/>
</dbReference>
<evidence type="ECO:0000256" key="1">
    <source>
        <dbReference type="ARBA" id="ARBA00004141"/>
    </source>
</evidence>
<evidence type="ECO:0000256" key="5">
    <source>
        <dbReference type="PROSITE-ProRule" id="PRU00205"/>
    </source>
</evidence>
<evidence type="ECO:0000259" key="7">
    <source>
        <dbReference type="PROSITE" id="PS50922"/>
    </source>
</evidence>
<dbReference type="SMART" id="SM00724">
    <property type="entry name" value="TLC"/>
    <property type="match status" value="1"/>
</dbReference>
<dbReference type="GO" id="GO:0016020">
    <property type="term" value="C:membrane"/>
    <property type="evidence" value="ECO:0007669"/>
    <property type="project" value="UniProtKB-SubCell"/>
</dbReference>
<evidence type="ECO:0000313" key="8">
    <source>
        <dbReference type="EMBL" id="KAF0739439.1"/>
    </source>
</evidence>
<dbReference type="PANTHER" id="PTHR12560">
    <property type="entry name" value="LONGEVITY ASSURANCE FACTOR 1 LAG1"/>
    <property type="match status" value="1"/>
</dbReference>
<proteinExistence type="predicted"/>
<keyword evidence="3 6" id="KW-1133">Transmembrane helix</keyword>
<evidence type="ECO:0000256" key="6">
    <source>
        <dbReference type="SAM" id="Phobius"/>
    </source>
</evidence>
<evidence type="ECO:0000313" key="9">
    <source>
        <dbReference type="Proteomes" id="UP000481153"/>
    </source>
</evidence>
<dbReference type="Pfam" id="PF03798">
    <property type="entry name" value="TRAM_LAG1_CLN8"/>
    <property type="match status" value="1"/>
</dbReference>
<comment type="caution">
    <text evidence="8">The sequence shown here is derived from an EMBL/GenBank/DDBJ whole genome shotgun (WGS) entry which is preliminary data.</text>
</comment>
<gene>
    <name evidence="8" type="ORF">Ae201684_005005</name>
</gene>
<feature type="transmembrane region" description="Helical" evidence="6">
    <location>
        <begin position="45"/>
        <end position="64"/>
    </location>
</feature>
<reference evidence="8 9" key="1">
    <citation type="submission" date="2019-07" db="EMBL/GenBank/DDBJ databases">
        <title>Genomics analysis of Aphanomyces spp. identifies a new class of oomycete effector associated with host adaptation.</title>
        <authorList>
            <person name="Gaulin E."/>
        </authorList>
    </citation>
    <scope>NUCLEOTIDE SEQUENCE [LARGE SCALE GENOMIC DNA]</scope>
    <source>
        <strain evidence="8 9">ATCC 201684</strain>
    </source>
</reference>
<evidence type="ECO:0000256" key="4">
    <source>
        <dbReference type="ARBA" id="ARBA00023136"/>
    </source>
</evidence>
<dbReference type="GO" id="GO:0005783">
    <property type="term" value="C:endoplasmic reticulum"/>
    <property type="evidence" value="ECO:0007669"/>
    <property type="project" value="TreeGrafter"/>
</dbReference>
<dbReference type="PANTHER" id="PTHR12560:SF67">
    <property type="entry name" value="TLC DOMAIN-CONTAINING PROTEIN"/>
    <property type="match status" value="1"/>
</dbReference>
<comment type="subcellular location">
    <subcellularLocation>
        <location evidence="1">Membrane</location>
        <topology evidence="1">Multi-pass membrane protein</topology>
    </subcellularLocation>
</comment>
<dbReference type="GO" id="GO:0050291">
    <property type="term" value="F:sphingosine N-acyltransferase activity"/>
    <property type="evidence" value="ECO:0007669"/>
    <property type="project" value="InterPro"/>
</dbReference>
<dbReference type="GO" id="GO:0046513">
    <property type="term" value="P:ceramide biosynthetic process"/>
    <property type="evidence" value="ECO:0007669"/>
    <property type="project" value="InterPro"/>
</dbReference>
<name>A0A6G0XH36_9STRA</name>
<feature type="domain" description="TLC" evidence="7">
    <location>
        <begin position="90"/>
        <end position="235"/>
    </location>
</feature>
<dbReference type="AlphaFoldDB" id="A0A6G0XH36"/>
<dbReference type="Proteomes" id="UP000481153">
    <property type="component" value="Unassembled WGS sequence"/>
</dbReference>
<keyword evidence="4 5" id="KW-0472">Membrane</keyword>
<keyword evidence="9" id="KW-1185">Reference proteome</keyword>
<evidence type="ECO:0000256" key="2">
    <source>
        <dbReference type="ARBA" id="ARBA00022692"/>
    </source>
</evidence>
<protein>
    <recommendedName>
        <fullName evidence="7">TLC domain-containing protein</fullName>
    </recommendedName>
</protein>